<dbReference type="PANTHER" id="PTHR43115:SF4">
    <property type="entry name" value="DEHYDROGENASE_REDUCTASE SDR FAMILY MEMBER 11"/>
    <property type="match status" value="1"/>
</dbReference>
<gene>
    <name evidence="4" type="ORF">TTEB3V08_LOCUS8928</name>
</gene>
<dbReference type="Pfam" id="PF00106">
    <property type="entry name" value="adh_short"/>
    <property type="match status" value="1"/>
</dbReference>
<keyword evidence="2" id="KW-0560">Oxidoreductase</keyword>
<sequence>MDYTADDGDIMAQIPVGFTDVAHIHPATLRDAFTRLRFADAYGKGGGWMLLGGGVNGLKRCPPSEDGSHIPNSSGDESVGVNFTTSGINGVAVVTGASSGIGRSIAEELVKKGLQVVGLARRLDRLEELRDEVQGAPGKFHPIKCDITSEEDILAAFEWTKEHLNGVDILVNNAGVGTIQTLIENTTSELRKILDVNVLGLSICTREAVKSMRERGIDDGHIIHINSVAGHCYSDFPSIHFYSGSKHAVTVLTEGLRRELVQLNSHIRVTSISPGVVDTEIFEVIDPVNGKVSKEQLLRNNPFLNSKDITDAVLYTLGTPPHVQVHEIIIRPVGEKF</sequence>
<evidence type="ECO:0000256" key="3">
    <source>
        <dbReference type="RuleBase" id="RU000363"/>
    </source>
</evidence>
<dbReference type="EMBL" id="OE004260">
    <property type="protein sequence ID" value="CAD7461013.1"/>
    <property type="molecule type" value="Genomic_DNA"/>
</dbReference>
<dbReference type="SUPFAM" id="SSF51735">
    <property type="entry name" value="NAD(P)-binding Rossmann-fold domains"/>
    <property type="match status" value="1"/>
</dbReference>
<dbReference type="FunFam" id="3.40.50.720:FF:000047">
    <property type="entry name" value="NADP-dependent L-serine/L-allo-threonine dehydrogenase"/>
    <property type="match status" value="1"/>
</dbReference>
<proteinExistence type="inferred from homology"/>
<dbReference type="AlphaFoldDB" id="A0A7R9NYP9"/>
<reference evidence="4" key="1">
    <citation type="submission" date="2020-11" db="EMBL/GenBank/DDBJ databases">
        <authorList>
            <person name="Tran Van P."/>
        </authorList>
    </citation>
    <scope>NUCLEOTIDE SEQUENCE</scope>
</reference>
<dbReference type="InterPro" id="IPR002347">
    <property type="entry name" value="SDR_fam"/>
</dbReference>
<evidence type="ECO:0000313" key="4">
    <source>
        <dbReference type="EMBL" id="CAD7461013.1"/>
    </source>
</evidence>
<comment type="similarity">
    <text evidence="1 3">Belongs to the short-chain dehydrogenases/reductases (SDR) family.</text>
</comment>
<evidence type="ECO:0000256" key="1">
    <source>
        <dbReference type="ARBA" id="ARBA00006484"/>
    </source>
</evidence>
<evidence type="ECO:0000256" key="2">
    <source>
        <dbReference type="ARBA" id="ARBA00023002"/>
    </source>
</evidence>
<name>A0A7R9NYP9_9NEOP</name>
<organism evidence="4">
    <name type="scientific">Timema tahoe</name>
    <dbReference type="NCBI Taxonomy" id="61484"/>
    <lineage>
        <taxon>Eukaryota</taxon>
        <taxon>Metazoa</taxon>
        <taxon>Ecdysozoa</taxon>
        <taxon>Arthropoda</taxon>
        <taxon>Hexapoda</taxon>
        <taxon>Insecta</taxon>
        <taxon>Pterygota</taxon>
        <taxon>Neoptera</taxon>
        <taxon>Polyneoptera</taxon>
        <taxon>Phasmatodea</taxon>
        <taxon>Timematodea</taxon>
        <taxon>Timematoidea</taxon>
        <taxon>Timematidae</taxon>
        <taxon>Timema</taxon>
    </lineage>
</organism>
<dbReference type="PROSITE" id="PS00061">
    <property type="entry name" value="ADH_SHORT"/>
    <property type="match status" value="1"/>
</dbReference>
<dbReference type="PRINTS" id="PR00080">
    <property type="entry name" value="SDRFAMILY"/>
</dbReference>
<protein>
    <submittedName>
        <fullName evidence="4">Uncharacterized protein</fullName>
    </submittedName>
</protein>
<dbReference type="GO" id="GO:0016616">
    <property type="term" value="F:oxidoreductase activity, acting on the CH-OH group of donors, NAD or NADP as acceptor"/>
    <property type="evidence" value="ECO:0007669"/>
    <property type="project" value="UniProtKB-ARBA"/>
</dbReference>
<dbReference type="InterPro" id="IPR036291">
    <property type="entry name" value="NAD(P)-bd_dom_sf"/>
</dbReference>
<dbReference type="InterPro" id="IPR020904">
    <property type="entry name" value="Sc_DH/Rdtase_CS"/>
</dbReference>
<accession>A0A7R9NYP9</accession>
<dbReference type="Gene3D" id="3.40.50.720">
    <property type="entry name" value="NAD(P)-binding Rossmann-like Domain"/>
    <property type="match status" value="1"/>
</dbReference>
<dbReference type="PRINTS" id="PR00081">
    <property type="entry name" value="GDHRDH"/>
</dbReference>
<dbReference type="PANTHER" id="PTHR43115">
    <property type="entry name" value="DEHYDROGENASE/REDUCTASE SDR FAMILY MEMBER 11"/>
    <property type="match status" value="1"/>
</dbReference>